<name>A0A521G4F8_9BACT</name>
<dbReference type="Pfam" id="PF00155">
    <property type="entry name" value="Aminotran_1_2"/>
    <property type="match status" value="1"/>
</dbReference>
<dbReference type="PROSITE" id="PS00105">
    <property type="entry name" value="AA_TRANSFER_CLASS_1"/>
    <property type="match status" value="1"/>
</dbReference>
<dbReference type="GO" id="GO:0008483">
    <property type="term" value="F:transaminase activity"/>
    <property type="evidence" value="ECO:0007669"/>
    <property type="project" value="UniProtKB-KW"/>
</dbReference>
<sequence>MTASQKMLAFAEKSSWIRKMFEEGTRMKAQFGAENVFDFSLGNPDVPPPPQFLHVLTELAQSTAPGMHAYMPNSGYPHVREAVAARLAREQGAGIGASDVLMTCGAAGALNVAMKALLDPGDEVILISPFFVEYTFYVDNHGGVSKIVPADEEFKLDVAAIEAALSEKTKVVLMNSPNNPTGQVYSAESLVALGKLLDHAGERFGRTLYIIADEPYRKIVYDGLEVPSVMAASVNTIVVSSYSKDLSLPGERIGYLAVHPDMPDKTALLNAMTLANRILGFVNAPALMQRAVAQLQDVSADVSIYARRRDIFCKILDEAGFEYVRPKGAFYLFPKTPIDEVEFCQLLLEEKILAVPGQGFGRPGHIRLAFCVDEERIRKAGDGFKRVMKRNGRVKL</sequence>
<dbReference type="EC" id="2.6.1.-" evidence="1"/>
<dbReference type="AlphaFoldDB" id="A0A521G4F8"/>
<keyword evidence="4" id="KW-1185">Reference proteome</keyword>
<dbReference type="SUPFAM" id="SSF53383">
    <property type="entry name" value="PLP-dependent transferases"/>
    <property type="match status" value="1"/>
</dbReference>
<reference evidence="3" key="1">
    <citation type="submission" date="2017-07" db="EMBL/GenBank/DDBJ databases">
        <title>The cable genome - Insights into the physiology and evolution of filamentous bacteria capable of sulfide oxidation via long distance electron transfer.</title>
        <authorList>
            <person name="Thorup C."/>
            <person name="Bjerg J.T."/>
            <person name="Schreiber L."/>
            <person name="Nielsen L.P."/>
            <person name="Kjeldsen K.U."/>
            <person name="Boesen T."/>
            <person name="Boggild A."/>
            <person name="Meysman F."/>
            <person name="Geelhoed J."/>
            <person name="Schramm A."/>
        </authorList>
    </citation>
    <scope>NUCLEOTIDE SEQUENCE [LARGE SCALE GENOMIC DNA]</scope>
    <source>
        <strain evidence="3">GS</strain>
    </source>
</reference>
<dbReference type="PANTHER" id="PTHR42691">
    <property type="entry name" value="ASPARTATE AMINOTRANSFERASE YHDR-RELATED"/>
    <property type="match status" value="1"/>
</dbReference>
<dbReference type="CDD" id="cd00609">
    <property type="entry name" value="AAT_like"/>
    <property type="match status" value="1"/>
</dbReference>
<evidence type="ECO:0000313" key="3">
    <source>
        <dbReference type="EMBL" id="TAA75905.1"/>
    </source>
</evidence>
<feature type="domain" description="Aminotransferase class I/classII large" evidence="2">
    <location>
        <begin position="35"/>
        <end position="380"/>
    </location>
</feature>
<evidence type="ECO:0000256" key="1">
    <source>
        <dbReference type="RuleBase" id="RU000481"/>
    </source>
</evidence>
<dbReference type="Proteomes" id="UP000316238">
    <property type="component" value="Unassembled WGS sequence"/>
</dbReference>
<proteinExistence type="inferred from homology"/>
<dbReference type="EMBL" id="NQJD01000002">
    <property type="protein sequence ID" value="TAA75905.1"/>
    <property type="molecule type" value="Genomic_DNA"/>
</dbReference>
<keyword evidence="1 3" id="KW-0808">Transferase</keyword>
<comment type="caution">
    <text evidence="3">The sequence shown here is derived from an EMBL/GenBank/DDBJ whole genome shotgun (WGS) entry which is preliminary data.</text>
</comment>
<comment type="cofactor">
    <cofactor evidence="1">
        <name>pyridoxal 5'-phosphate</name>
        <dbReference type="ChEBI" id="CHEBI:597326"/>
    </cofactor>
</comment>
<dbReference type="InterPro" id="IPR004839">
    <property type="entry name" value="Aminotransferase_I/II_large"/>
</dbReference>
<dbReference type="InterPro" id="IPR015424">
    <property type="entry name" value="PyrdxlP-dep_Trfase"/>
</dbReference>
<evidence type="ECO:0000313" key="4">
    <source>
        <dbReference type="Proteomes" id="UP000316238"/>
    </source>
</evidence>
<dbReference type="InterPro" id="IPR015421">
    <property type="entry name" value="PyrdxlP-dep_Trfase_major"/>
</dbReference>
<evidence type="ECO:0000259" key="2">
    <source>
        <dbReference type="Pfam" id="PF00155"/>
    </source>
</evidence>
<dbReference type="GO" id="GO:0030170">
    <property type="term" value="F:pyridoxal phosphate binding"/>
    <property type="evidence" value="ECO:0007669"/>
    <property type="project" value="InterPro"/>
</dbReference>
<dbReference type="NCBIfam" id="NF005305">
    <property type="entry name" value="PRK06836.1"/>
    <property type="match status" value="1"/>
</dbReference>
<organism evidence="3 4">
    <name type="scientific">Candidatus Electronema aureum</name>
    <dbReference type="NCBI Taxonomy" id="2005002"/>
    <lineage>
        <taxon>Bacteria</taxon>
        <taxon>Pseudomonadati</taxon>
        <taxon>Thermodesulfobacteriota</taxon>
        <taxon>Desulfobulbia</taxon>
        <taxon>Desulfobulbales</taxon>
        <taxon>Desulfobulbaceae</taxon>
        <taxon>Candidatus Electronema</taxon>
    </lineage>
</organism>
<dbReference type="InterPro" id="IPR004838">
    <property type="entry name" value="NHTrfase_class1_PyrdxlP-BS"/>
</dbReference>
<dbReference type="Gene3D" id="3.40.640.10">
    <property type="entry name" value="Type I PLP-dependent aspartate aminotransferase-like (Major domain)"/>
    <property type="match status" value="1"/>
</dbReference>
<comment type="similarity">
    <text evidence="1">Belongs to the class-I pyridoxal-phosphate-dependent aminotransferase family.</text>
</comment>
<protein>
    <recommendedName>
        <fullName evidence="1">Aminotransferase</fullName>
        <ecNumber evidence="1">2.6.1.-</ecNumber>
    </recommendedName>
</protein>
<accession>A0A521G4F8</accession>
<keyword evidence="1 3" id="KW-0032">Aminotransferase</keyword>
<gene>
    <name evidence="3" type="ORF">CDV28_10227</name>
</gene>
<dbReference type="PANTHER" id="PTHR42691:SF1">
    <property type="entry name" value="ASPARTATE AMINOTRANSFERASE YHDR-RELATED"/>
    <property type="match status" value="1"/>
</dbReference>